<evidence type="ECO:0000313" key="4">
    <source>
        <dbReference type="EMBL" id="MEI5983926.1"/>
    </source>
</evidence>
<feature type="domain" description="Glycosyltransferase subfamily 4-like N-terminal" evidence="3">
    <location>
        <begin position="60"/>
        <end position="158"/>
    </location>
</feature>
<proteinExistence type="predicted"/>
<dbReference type="EMBL" id="JAYLLN010000004">
    <property type="protein sequence ID" value="MEI5983926.1"/>
    <property type="molecule type" value="Genomic_DNA"/>
</dbReference>
<dbReference type="RefSeq" id="WP_134776830.1">
    <property type="nucleotide sequence ID" value="NZ_JAYLLN010000004.1"/>
</dbReference>
<evidence type="ECO:0000256" key="1">
    <source>
        <dbReference type="ARBA" id="ARBA00022679"/>
    </source>
</evidence>
<dbReference type="PANTHER" id="PTHR46401:SF2">
    <property type="entry name" value="GLYCOSYLTRANSFERASE WBBK-RELATED"/>
    <property type="match status" value="1"/>
</dbReference>
<comment type="caution">
    <text evidence="4">The sequence shown here is derived from an EMBL/GenBank/DDBJ whole genome shotgun (WGS) entry which is preliminary data.</text>
</comment>
<feature type="domain" description="Glycosyl transferase family 1" evidence="2">
    <location>
        <begin position="171"/>
        <end position="290"/>
    </location>
</feature>
<accession>A0ABU8I2I1</accession>
<keyword evidence="5" id="KW-1185">Reference proteome</keyword>
<sequence length="349" mass="39671">MKVVFDTERMKYAHTGLYHYCLNLGNALLTAKPSHADLYFYHNEKSPLVFGEDKNYIRQKSIQKFLKPSWKGYDVYHANFQLSPYLPNKGKCKVVLTIHDLNFIAEGKSPEKVKKYLAKVQRNIDRADAVVAISKFVKEDVEKHCDLKGKEIQVIYNGSTIDASKINLASPNSPIDGPFMFSIGTIARKKNFHVLPYLLVGNDYKLVISGIVQEENYQEEILQIAKELQVEDRVLLTGPISEEEKYSYLKHCSLFVFPSIAEGFGLPVIEAMTFGKKVLLSTYTSLPEVGGPEAFYLESVDKDYLMAFGAERLKSIIASADRSNEIKAWASQFTWDKAAAEYWQIYQSI</sequence>
<evidence type="ECO:0000259" key="2">
    <source>
        <dbReference type="Pfam" id="PF00534"/>
    </source>
</evidence>
<dbReference type="Pfam" id="PF00534">
    <property type="entry name" value="Glycos_transf_1"/>
    <property type="match status" value="1"/>
</dbReference>
<evidence type="ECO:0000259" key="3">
    <source>
        <dbReference type="Pfam" id="PF13439"/>
    </source>
</evidence>
<dbReference type="InterPro" id="IPR028098">
    <property type="entry name" value="Glyco_trans_4-like_N"/>
</dbReference>
<dbReference type="Gene3D" id="3.40.50.2000">
    <property type="entry name" value="Glycogen Phosphorylase B"/>
    <property type="match status" value="2"/>
</dbReference>
<dbReference type="PANTHER" id="PTHR46401">
    <property type="entry name" value="GLYCOSYLTRANSFERASE WBBK-RELATED"/>
    <property type="match status" value="1"/>
</dbReference>
<dbReference type="SUPFAM" id="SSF53756">
    <property type="entry name" value="UDP-Glycosyltransferase/glycogen phosphorylase"/>
    <property type="match status" value="1"/>
</dbReference>
<dbReference type="InterPro" id="IPR001296">
    <property type="entry name" value="Glyco_trans_1"/>
</dbReference>
<name>A0ABU8I2I1_9SPHI</name>
<gene>
    <name evidence="4" type="ORF">VJ786_03310</name>
</gene>
<evidence type="ECO:0000313" key="5">
    <source>
        <dbReference type="Proteomes" id="UP001363035"/>
    </source>
</evidence>
<protein>
    <submittedName>
        <fullName evidence="4">Glycosyltransferase family 1 protein</fullName>
    </submittedName>
</protein>
<dbReference type="Pfam" id="PF13439">
    <property type="entry name" value="Glyco_transf_4"/>
    <property type="match status" value="1"/>
</dbReference>
<organism evidence="4 5">
    <name type="scientific">Sphingobacterium tenebrionis</name>
    <dbReference type="NCBI Taxonomy" id="3111775"/>
    <lineage>
        <taxon>Bacteria</taxon>
        <taxon>Pseudomonadati</taxon>
        <taxon>Bacteroidota</taxon>
        <taxon>Sphingobacteriia</taxon>
        <taxon>Sphingobacteriales</taxon>
        <taxon>Sphingobacteriaceae</taxon>
        <taxon>Sphingobacterium</taxon>
    </lineage>
</organism>
<dbReference type="Proteomes" id="UP001363035">
    <property type="component" value="Unassembled WGS sequence"/>
</dbReference>
<reference evidence="4 5" key="1">
    <citation type="submission" date="2024-01" db="EMBL/GenBank/DDBJ databases">
        <title>Sphingobacterium tenebrionis sp. nov., a novel endophyte isolated from tenebrio molitor intestines.</title>
        <authorList>
            <person name="Zhang C."/>
        </authorList>
    </citation>
    <scope>NUCLEOTIDE SEQUENCE [LARGE SCALE GENOMIC DNA]</scope>
    <source>
        <strain evidence="4 5">PU5-4</strain>
    </source>
</reference>
<dbReference type="CDD" id="cd03809">
    <property type="entry name" value="GT4_MtfB-like"/>
    <property type="match status" value="1"/>
</dbReference>
<keyword evidence="1" id="KW-0808">Transferase</keyword>